<dbReference type="AlphaFoldDB" id="A0A976X6B5"/>
<gene>
    <name evidence="2" type="ORF">MOO44_03615</name>
</gene>
<evidence type="ECO:0000313" key="3">
    <source>
        <dbReference type="Proteomes" id="UP000831181"/>
    </source>
</evidence>
<dbReference type="Proteomes" id="UP000831181">
    <property type="component" value="Chromosome"/>
</dbReference>
<sequence>MKKMLFGLMTTIALLAMMPITADAASINGSWSSSGIALFISGNHARVNGINVKLKKTGKNRWRSVINNSSQPFTLVKHGNHLLLSSGMDHEKLTR</sequence>
<name>A0A976X6B5_9LACO</name>
<keyword evidence="1" id="KW-0732">Signal</keyword>
<reference evidence="2" key="1">
    <citation type="journal article" date="2022" name="Int. J. Syst. Evol. Microbiol.">
        <title>Apilactobacillus apisilvae sp. nov., Nicolia spurrieriana gen. nov. sp. nov., Bombilactobacillus folatiphilus sp. nov. and Bombilactobacillus thymidiniphilus sp. nov., four new lactic acid bacterial isolates from stingless bees Tetragonula carbonaria and Austroplebeia australis.</title>
        <authorList>
            <person name="Oliphant S.A."/>
            <person name="Watson-Haigh N.S."/>
            <person name="Sumby K.M."/>
            <person name="Gardner J."/>
            <person name="Groom S."/>
            <person name="Jiranek V."/>
        </authorList>
    </citation>
    <scope>NUCLEOTIDE SEQUENCE</scope>
    <source>
        <strain evidence="2">SGEP1_A5</strain>
    </source>
</reference>
<evidence type="ECO:0000313" key="2">
    <source>
        <dbReference type="EMBL" id="UQS87257.1"/>
    </source>
</evidence>
<proteinExistence type="predicted"/>
<accession>A0A976X6B5</accession>
<feature type="signal peptide" evidence="1">
    <location>
        <begin position="1"/>
        <end position="24"/>
    </location>
</feature>
<evidence type="ECO:0000256" key="1">
    <source>
        <dbReference type="SAM" id="SignalP"/>
    </source>
</evidence>
<protein>
    <submittedName>
        <fullName evidence="2">Uncharacterized protein</fullName>
    </submittedName>
</protein>
<feature type="chain" id="PRO_5037791731" evidence="1">
    <location>
        <begin position="25"/>
        <end position="95"/>
    </location>
</feature>
<organism evidence="2 3">
    <name type="scientific">Nicoliella spurrieriana</name>
    <dbReference type="NCBI Taxonomy" id="2925830"/>
    <lineage>
        <taxon>Bacteria</taxon>
        <taxon>Bacillati</taxon>
        <taxon>Bacillota</taxon>
        <taxon>Bacilli</taxon>
        <taxon>Lactobacillales</taxon>
        <taxon>Lactobacillaceae</taxon>
        <taxon>Nicoliella</taxon>
    </lineage>
</organism>
<dbReference type="KEGG" id="lbe:MOO44_03615"/>
<dbReference type="EMBL" id="CP093361">
    <property type="protein sequence ID" value="UQS87257.1"/>
    <property type="molecule type" value="Genomic_DNA"/>
</dbReference>
<dbReference type="RefSeq" id="WP_260117059.1">
    <property type="nucleotide sequence ID" value="NZ_CP093361.1"/>
</dbReference>
<keyword evidence="3" id="KW-1185">Reference proteome</keyword>